<dbReference type="InterPro" id="IPR019108">
    <property type="entry name" value="Caa3_assmbl_CtaG-rel"/>
</dbReference>
<evidence type="ECO:0000256" key="6">
    <source>
        <dbReference type="SAM" id="Phobius"/>
    </source>
</evidence>
<evidence type="ECO:0000256" key="3">
    <source>
        <dbReference type="ARBA" id="ARBA00022692"/>
    </source>
</evidence>
<gene>
    <name evidence="7" type="ORF">SAMN05444392_101216</name>
</gene>
<evidence type="ECO:0000256" key="1">
    <source>
        <dbReference type="ARBA" id="ARBA00004651"/>
    </source>
</evidence>
<dbReference type="RefSeq" id="WP_175552238.1">
    <property type="nucleotide sequence ID" value="NZ_FQVL01000001.1"/>
</dbReference>
<dbReference type="EMBL" id="FQVL01000001">
    <property type="protein sequence ID" value="SHE37445.1"/>
    <property type="molecule type" value="Genomic_DNA"/>
</dbReference>
<feature type="transmembrane region" description="Helical" evidence="6">
    <location>
        <begin position="87"/>
        <end position="106"/>
    </location>
</feature>
<organism evidence="7 8">
    <name type="scientific">Seinonella peptonophila</name>
    <dbReference type="NCBI Taxonomy" id="112248"/>
    <lineage>
        <taxon>Bacteria</taxon>
        <taxon>Bacillati</taxon>
        <taxon>Bacillota</taxon>
        <taxon>Bacilli</taxon>
        <taxon>Bacillales</taxon>
        <taxon>Thermoactinomycetaceae</taxon>
        <taxon>Seinonella</taxon>
    </lineage>
</organism>
<feature type="transmembrane region" description="Helical" evidence="6">
    <location>
        <begin position="157"/>
        <end position="177"/>
    </location>
</feature>
<proteinExistence type="predicted"/>
<protein>
    <submittedName>
        <fullName evidence="7">Putative membrane protein</fullName>
    </submittedName>
</protein>
<keyword evidence="5 6" id="KW-0472">Membrane</keyword>
<feature type="transmembrane region" description="Helical" evidence="6">
    <location>
        <begin position="126"/>
        <end position="145"/>
    </location>
</feature>
<feature type="transmembrane region" description="Helical" evidence="6">
    <location>
        <begin position="54"/>
        <end position="75"/>
    </location>
</feature>
<comment type="subcellular location">
    <subcellularLocation>
        <location evidence="1">Cell membrane</location>
        <topology evidence="1">Multi-pass membrane protein</topology>
    </subcellularLocation>
</comment>
<feature type="transmembrane region" description="Helical" evidence="6">
    <location>
        <begin position="189"/>
        <end position="214"/>
    </location>
</feature>
<name>A0A1M4SZ26_9BACL</name>
<dbReference type="Proteomes" id="UP000184476">
    <property type="component" value="Unassembled WGS sequence"/>
</dbReference>
<dbReference type="Pfam" id="PF09678">
    <property type="entry name" value="Caa3_CtaG"/>
    <property type="match status" value="1"/>
</dbReference>
<evidence type="ECO:0000256" key="5">
    <source>
        <dbReference type="ARBA" id="ARBA00023136"/>
    </source>
</evidence>
<keyword evidence="4 6" id="KW-1133">Transmembrane helix</keyword>
<dbReference type="AlphaFoldDB" id="A0A1M4SZ26"/>
<feature type="transmembrane region" description="Helical" evidence="6">
    <location>
        <begin position="234"/>
        <end position="257"/>
    </location>
</feature>
<keyword evidence="8" id="KW-1185">Reference proteome</keyword>
<evidence type="ECO:0000313" key="7">
    <source>
        <dbReference type="EMBL" id="SHE37445.1"/>
    </source>
</evidence>
<evidence type="ECO:0000256" key="4">
    <source>
        <dbReference type="ARBA" id="ARBA00022989"/>
    </source>
</evidence>
<dbReference type="GO" id="GO:0005886">
    <property type="term" value="C:plasma membrane"/>
    <property type="evidence" value="ECO:0007669"/>
    <property type="project" value="UniProtKB-SubCell"/>
</dbReference>
<reference evidence="7 8" key="1">
    <citation type="submission" date="2016-11" db="EMBL/GenBank/DDBJ databases">
        <authorList>
            <person name="Jaros S."/>
            <person name="Januszkiewicz K."/>
            <person name="Wedrychowicz H."/>
        </authorList>
    </citation>
    <scope>NUCLEOTIDE SEQUENCE [LARGE SCALE GENOMIC DNA]</scope>
    <source>
        <strain evidence="7 8">DSM 44666</strain>
    </source>
</reference>
<keyword evidence="3 6" id="KW-0812">Transmembrane</keyword>
<evidence type="ECO:0000313" key="8">
    <source>
        <dbReference type="Proteomes" id="UP000184476"/>
    </source>
</evidence>
<dbReference type="STRING" id="112248.SAMN05444392_101216"/>
<sequence>MTSTEFFRLFTYTANWDIQLNLLFLLGAIVYLLITGPFSFLIKGSEPVKLRTKLSFLIGWTIYYLAMGSPLVLLAHELFSMHMLQMSLLYIVMPPLLLLGMPGWLIRPIIQIKWIKKIVQFFTRPLVSLFLFNGLISLYHVPVVFDAIMKEMIYHNISHFILLVMAIFMWWPILCPISEMDYLKPLRKLGLIFANGVLLTPACALIIFADHVLFNSYAEMSQLVPIMSPRDDQQLGGVIMKIIQEIVYISAIGAIFIQWIRLQKEKDKEDLVAMKNYRDQSMDSMDFRETENDHPSSAI</sequence>
<evidence type="ECO:0000256" key="2">
    <source>
        <dbReference type="ARBA" id="ARBA00022475"/>
    </source>
</evidence>
<keyword evidence="2" id="KW-1003">Cell membrane</keyword>
<feature type="transmembrane region" description="Helical" evidence="6">
    <location>
        <begin position="20"/>
        <end position="42"/>
    </location>
</feature>
<accession>A0A1M4SZ26</accession>